<keyword evidence="3" id="KW-0808">Transferase</keyword>
<evidence type="ECO:0000256" key="4">
    <source>
        <dbReference type="ARBA" id="ARBA00022777"/>
    </source>
</evidence>
<dbReference type="GO" id="GO:0046983">
    <property type="term" value="F:protein dimerization activity"/>
    <property type="evidence" value="ECO:0007669"/>
    <property type="project" value="InterPro"/>
</dbReference>
<organism evidence="8 9">
    <name type="scientific">Thermosinus carboxydivorans Nor1</name>
    <dbReference type="NCBI Taxonomy" id="401526"/>
    <lineage>
        <taxon>Bacteria</taxon>
        <taxon>Bacillati</taxon>
        <taxon>Bacillota</taxon>
        <taxon>Negativicutes</taxon>
        <taxon>Selenomonadales</taxon>
        <taxon>Sporomusaceae</taxon>
        <taxon>Thermosinus</taxon>
    </lineage>
</organism>
<dbReference type="SUPFAM" id="SSF55874">
    <property type="entry name" value="ATPase domain of HSP90 chaperone/DNA topoisomerase II/histidine kinase"/>
    <property type="match status" value="1"/>
</dbReference>
<dbReference type="Pfam" id="PF05384">
    <property type="entry name" value="DegS"/>
    <property type="match status" value="1"/>
</dbReference>
<keyword evidence="4 8" id="KW-0418">Kinase</keyword>
<evidence type="ECO:0000313" key="9">
    <source>
        <dbReference type="Proteomes" id="UP000005139"/>
    </source>
</evidence>
<dbReference type="GO" id="GO:0016020">
    <property type="term" value="C:membrane"/>
    <property type="evidence" value="ECO:0007669"/>
    <property type="project" value="InterPro"/>
</dbReference>
<feature type="coiled-coil region" evidence="6">
    <location>
        <begin position="206"/>
        <end position="233"/>
    </location>
</feature>
<dbReference type="Pfam" id="PF02518">
    <property type="entry name" value="HATPase_c"/>
    <property type="match status" value="1"/>
</dbReference>
<dbReference type="Proteomes" id="UP000005139">
    <property type="component" value="Unassembled WGS sequence"/>
</dbReference>
<dbReference type="RefSeq" id="WP_007289019.1">
    <property type="nucleotide sequence ID" value="NZ_AAWL01000005.1"/>
</dbReference>
<reference evidence="8 9" key="2">
    <citation type="submission" date="2007-01" db="EMBL/GenBank/DDBJ databases">
        <title>Sequencing of the draft genome and assembly of Thermosinus carboxydivorans Nor1.</title>
        <authorList>
            <consortium name="US DOE Joint Genome Institute (JGI-PGF)"/>
            <person name="Copeland A."/>
            <person name="Lucas S."/>
            <person name="Lapidus A."/>
            <person name="Barry K."/>
            <person name="Glavina del Rio T."/>
            <person name="Dalin E."/>
            <person name="Tice H."/>
            <person name="Bruce D."/>
            <person name="Pitluck S."/>
            <person name="Richardson P."/>
        </authorList>
    </citation>
    <scope>NUCLEOTIDE SEQUENCE [LARGE SCALE GENOMIC DNA]</scope>
    <source>
        <strain evidence="8 9">Nor1</strain>
    </source>
</reference>
<feature type="domain" description="Histidine kinase/HSP90-like ATPase" evidence="7">
    <location>
        <begin position="284"/>
        <end position="377"/>
    </location>
</feature>
<keyword evidence="5" id="KW-0902">Two-component regulatory system</keyword>
<gene>
    <name evidence="8" type="ORF">TcarDRAFT_1912</name>
</gene>
<dbReference type="eggNOG" id="COG4585">
    <property type="taxonomic scope" value="Bacteria"/>
</dbReference>
<dbReference type="Gene3D" id="1.20.5.1930">
    <property type="match status" value="1"/>
</dbReference>
<dbReference type="SMART" id="SM00387">
    <property type="entry name" value="HATPase_c"/>
    <property type="match status" value="1"/>
</dbReference>
<dbReference type="GO" id="GO:0000155">
    <property type="term" value="F:phosphorelay sensor kinase activity"/>
    <property type="evidence" value="ECO:0007669"/>
    <property type="project" value="InterPro"/>
</dbReference>
<evidence type="ECO:0000256" key="6">
    <source>
        <dbReference type="SAM" id="Coils"/>
    </source>
</evidence>
<dbReference type="CDD" id="cd16917">
    <property type="entry name" value="HATPase_UhpB-NarQ-NarX-like"/>
    <property type="match status" value="1"/>
</dbReference>
<evidence type="ECO:0000313" key="8">
    <source>
        <dbReference type="EMBL" id="EAX48034.1"/>
    </source>
</evidence>
<comment type="caution">
    <text evidence="8">The sequence shown here is derived from an EMBL/GenBank/DDBJ whole genome shotgun (WGS) entry which is preliminary data.</text>
</comment>
<feature type="coiled-coil region" evidence="6">
    <location>
        <begin position="32"/>
        <end position="144"/>
    </location>
</feature>
<evidence type="ECO:0000256" key="1">
    <source>
        <dbReference type="ARBA" id="ARBA00000085"/>
    </source>
</evidence>
<dbReference type="InterPro" id="IPR036890">
    <property type="entry name" value="HATPase_C_sf"/>
</dbReference>
<evidence type="ECO:0000256" key="5">
    <source>
        <dbReference type="ARBA" id="ARBA00023012"/>
    </source>
</evidence>
<dbReference type="InterPro" id="IPR050482">
    <property type="entry name" value="Sensor_HK_TwoCompSys"/>
</dbReference>
<dbReference type="Gene3D" id="3.30.565.10">
    <property type="entry name" value="Histidine kinase-like ATPase, C-terminal domain"/>
    <property type="match status" value="1"/>
</dbReference>
<comment type="catalytic activity">
    <reaction evidence="1">
        <text>ATP + protein L-histidine = ADP + protein N-phospho-L-histidine.</text>
        <dbReference type="EC" id="2.7.13.3"/>
    </reaction>
</comment>
<keyword evidence="9" id="KW-1185">Reference proteome</keyword>
<sequence length="377" mass="42954">MQQQLDVKLLDKIVKQTIAAVEKSKAQIFDIYEAARAEMEHVKKDIERVKQATADIIFKVDELERQERRARLRLAEVSRNFTVYSEADIKAAYDEASRLQVELAIAREQEAVLRRQRDELELRLRNLKNTVERAENLVAQVGAALGFLGNQMENVLTHLGTLQQRQAFGIKIIKAQEEERRRVAREIHDGPAQAMANVVFRAEVCERLIDADIARAKAELRELREQVRLCLKETRKIIFDLRPMTLDDLGLVPTLRRVLDTLKERTGLITELKVLGEEKRLDSHVEIGIFRIIQEALTNVEKHAKATAVRVLIEFRPRLVAVVVEDDGQGFDGLENVGSESFGLMGMRERINILGGELKIDSEKGKGTKIFLKVPLP</sequence>
<evidence type="ECO:0000259" key="7">
    <source>
        <dbReference type="SMART" id="SM00387"/>
    </source>
</evidence>
<evidence type="ECO:0000256" key="3">
    <source>
        <dbReference type="ARBA" id="ARBA00022679"/>
    </source>
</evidence>
<dbReference type="Pfam" id="PF07730">
    <property type="entry name" value="HisKA_3"/>
    <property type="match status" value="1"/>
</dbReference>
<dbReference type="InterPro" id="IPR011712">
    <property type="entry name" value="Sig_transdc_His_kin_sub3_dim/P"/>
</dbReference>
<dbReference type="PANTHER" id="PTHR24421">
    <property type="entry name" value="NITRATE/NITRITE SENSOR PROTEIN NARX-RELATED"/>
    <property type="match status" value="1"/>
</dbReference>
<dbReference type="InterPro" id="IPR016381">
    <property type="entry name" value="Sig_transdc_His_kinase_DegS"/>
</dbReference>
<dbReference type="OrthoDB" id="9781904at2"/>
<dbReference type="EC" id="2.7.13.3" evidence="2"/>
<evidence type="ECO:0000256" key="2">
    <source>
        <dbReference type="ARBA" id="ARBA00012438"/>
    </source>
</evidence>
<dbReference type="EMBL" id="AAWL01000005">
    <property type="protein sequence ID" value="EAX48034.1"/>
    <property type="molecule type" value="Genomic_DNA"/>
</dbReference>
<dbReference type="InterPro" id="IPR003594">
    <property type="entry name" value="HATPase_dom"/>
</dbReference>
<reference evidence="8 9" key="1">
    <citation type="submission" date="2007-01" db="EMBL/GenBank/DDBJ databases">
        <title>Annotation of the draft genome assembly of Thermosinus carboxydivorans Nor1.</title>
        <authorList>
            <consortium name="US DOE Joint Genome Institute (JGI-ORNL)"/>
            <person name="Larimer F."/>
            <person name="Land M."/>
            <person name="Hauser L."/>
        </authorList>
    </citation>
    <scope>NUCLEOTIDE SEQUENCE [LARGE SCALE GENOMIC DNA]</scope>
    <source>
        <strain evidence="8 9">Nor1</strain>
    </source>
</reference>
<proteinExistence type="predicted"/>
<name>A1HPR4_9FIRM</name>
<keyword evidence="6" id="KW-0175">Coiled coil</keyword>
<dbReference type="PIRSF" id="PIRSF003169">
    <property type="entry name" value="STHK_DegS"/>
    <property type="match status" value="1"/>
</dbReference>
<dbReference type="AlphaFoldDB" id="A1HPR4"/>
<protein>
    <recommendedName>
        <fullName evidence="2">histidine kinase</fullName>
        <ecNumber evidence="2">2.7.13.3</ecNumber>
    </recommendedName>
</protein>
<dbReference type="InterPro" id="IPR008595">
    <property type="entry name" value="DegS"/>
</dbReference>
<dbReference type="PANTHER" id="PTHR24421:SF55">
    <property type="entry name" value="SENSOR HISTIDINE KINASE YDFH"/>
    <property type="match status" value="1"/>
</dbReference>
<accession>A1HPR4</accession>